<dbReference type="GO" id="GO:0006355">
    <property type="term" value="P:regulation of DNA-templated transcription"/>
    <property type="evidence" value="ECO:0007669"/>
    <property type="project" value="InterPro"/>
</dbReference>
<dbReference type="EMBL" id="UZWE01000029">
    <property type="protein sequence ID" value="VDS08632.1"/>
    <property type="molecule type" value="Genomic_DNA"/>
</dbReference>
<evidence type="ECO:0000259" key="2">
    <source>
        <dbReference type="Pfam" id="PF02805"/>
    </source>
</evidence>
<organism evidence="3 4">
    <name type="scientific">Paracoccus haematequi</name>
    <dbReference type="NCBI Taxonomy" id="2491866"/>
    <lineage>
        <taxon>Bacteria</taxon>
        <taxon>Pseudomonadati</taxon>
        <taxon>Pseudomonadota</taxon>
        <taxon>Alphaproteobacteria</taxon>
        <taxon>Rhodobacterales</taxon>
        <taxon>Paracoccaceae</taxon>
        <taxon>Paracoccus</taxon>
    </lineage>
</organism>
<keyword evidence="4" id="KW-1185">Reference proteome</keyword>
<dbReference type="Gene3D" id="3.40.10.10">
    <property type="entry name" value="DNA Methylphosphotriester Repair Domain"/>
    <property type="match status" value="1"/>
</dbReference>
<proteinExistence type="predicted"/>
<dbReference type="RefSeq" id="WP_126154303.1">
    <property type="nucleotide sequence ID" value="NZ_UZWE01000029.1"/>
</dbReference>
<dbReference type="GO" id="GO:0003677">
    <property type="term" value="F:DNA binding"/>
    <property type="evidence" value="ECO:0007669"/>
    <property type="project" value="InterPro"/>
</dbReference>
<name>A0A3S4DBC5_9RHOB</name>
<reference evidence="3 4" key="1">
    <citation type="submission" date="2018-12" db="EMBL/GenBank/DDBJ databases">
        <authorList>
            <person name="Criscuolo A."/>
        </authorList>
    </citation>
    <scope>NUCLEOTIDE SEQUENCE [LARGE SCALE GENOMIC DNA]</scope>
    <source>
        <strain evidence="3">ACIP1116241</strain>
    </source>
</reference>
<dbReference type="GO" id="GO:0008270">
    <property type="term" value="F:zinc ion binding"/>
    <property type="evidence" value="ECO:0007669"/>
    <property type="project" value="InterPro"/>
</dbReference>
<evidence type="ECO:0000256" key="1">
    <source>
        <dbReference type="ARBA" id="ARBA00023159"/>
    </source>
</evidence>
<sequence length="52" mass="5956">MSIDDQRWRAVEDCDLSAAGTFVYGRDSDQIYHSPLCRNRPVVVTTGGFRHR</sequence>
<dbReference type="GO" id="GO:0006281">
    <property type="term" value="P:DNA repair"/>
    <property type="evidence" value="ECO:0007669"/>
    <property type="project" value="InterPro"/>
</dbReference>
<dbReference type="SUPFAM" id="SSF57884">
    <property type="entry name" value="Ada DNA repair protein, N-terminal domain (N-Ada 10)"/>
    <property type="match status" value="1"/>
</dbReference>
<protein>
    <recommendedName>
        <fullName evidence="2">Ada DNA repair metal-binding domain-containing protein</fullName>
    </recommendedName>
</protein>
<dbReference type="OrthoDB" id="9802228at2"/>
<dbReference type="GO" id="GO:0008168">
    <property type="term" value="F:methyltransferase activity"/>
    <property type="evidence" value="ECO:0007669"/>
    <property type="project" value="InterPro"/>
</dbReference>
<evidence type="ECO:0000313" key="4">
    <source>
        <dbReference type="Proteomes" id="UP000270743"/>
    </source>
</evidence>
<gene>
    <name evidence="3" type="ORF">PARHAE_01816</name>
</gene>
<dbReference type="Proteomes" id="UP000270743">
    <property type="component" value="Unassembled WGS sequence"/>
</dbReference>
<evidence type="ECO:0000313" key="3">
    <source>
        <dbReference type="EMBL" id="VDS08632.1"/>
    </source>
</evidence>
<dbReference type="InterPro" id="IPR035451">
    <property type="entry name" value="Ada-like_dom_sf"/>
</dbReference>
<keyword evidence="1" id="KW-0010">Activator</keyword>
<dbReference type="AlphaFoldDB" id="A0A3S4DBC5"/>
<dbReference type="InterPro" id="IPR004026">
    <property type="entry name" value="Ada_DNA_repair_Zn-bd"/>
</dbReference>
<dbReference type="Pfam" id="PF02805">
    <property type="entry name" value="Ada_Zn_binding"/>
    <property type="match status" value="1"/>
</dbReference>
<accession>A0A3S4DBC5</accession>
<feature type="domain" description="Ada DNA repair metal-binding" evidence="2">
    <location>
        <begin position="6"/>
        <end position="40"/>
    </location>
</feature>